<dbReference type="PANTHER" id="PTHR40659">
    <property type="entry name" value="NICKEL/COBALT EFFLUX SYSTEM RCNA"/>
    <property type="match status" value="1"/>
</dbReference>
<protein>
    <recommendedName>
        <fullName evidence="4">Urease accessory protein UreH-like transmembrane domain-containing protein</fullName>
    </recommendedName>
</protein>
<feature type="region of interest" description="Disordered" evidence="1">
    <location>
        <begin position="378"/>
        <end position="418"/>
    </location>
</feature>
<dbReference type="RefSeq" id="WP_238681012.1">
    <property type="nucleotide sequence ID" value="NZ_JAKKFD010000044.1"/>
</dbReference>
<dbReference type="InterPro" id="IPR039447">
    <property type="entry name" value="UreH-like_TM_dom"/>
</dbReference>
<feature type="transmembrane region" description="Helical" evidence="2">
    <location>
        <begin position="425"/>
        <end position="448"/>
    </location>
</feature>
<dbReference type="PANTHER" id="PTHR40659:SF1">
    <property type="entry name" value="NICKEL_COBALT EFFLUX SYSTEM RCNA"/>
    <property type="match status" value="1"/>
</dbReference>
<feature type="transmembrane region" description="Helical" evidence="2">
    <location>
        <begin position="324"/>
        <end position="344"/>
    </location>
</feature>
<dbReference type="Proteomes" id="UP001201629">
    <property type="component" value="Unassembled WGS sequence"/>
</dbReference>
<reference evidence="5 6" key="1">
    <citation type="submission" date="2022-01" db="EMBL/GenBank/DDBJ databases">
        <authorList>
            <person name="Riesco R."/>
            <person name="Trujillo M.E."/>
        </authorList>
    </citation>
    <scope>NUCLEOTIDE SEQUENCE [LARGE SCALE GENOMIC DNA]</scope>
    <source>
        <strain evidence="5 6">NIE79</strain>
    </source>
</reference>
<keyword evidence="2" id="KW-1133">Transmembrane helix</keyword>
<evidence type="ECO:0000313" key="5">
    <source>
        <dbReference type="EMBL" id="MCG5446078.1"/>
    </source>
</evidence>
<evidence type="ECO:0000259" key="4">
    <source>
        <dbReference type="Pfam" id="PF13386"/>
    </source>
</evidence>
<feature type="compositionally biased region" description="Basic residues" evidence="1">
    <location>
        <begin position="382"/>
        <end position="418"/>
    </location>
</feature>
<comment type="caution">
    <text evidence="5">The sequence shown here is derived from an EMBL/GenBank/DDBJ whole genome shotgun (WGS) entry which is preliminary data.</text>
</comment>
<dbReference type="PROSITE" id="PS51257">
    <property type="entry name" value="PROKAR_LIPOPROTEIN"/>
    <property type="match status" value="1"/>
</dbReference>
<accession>A0ABS9N8B4</accession>
<evidence type="ECO:0000256" key="2">
    <source>
        <dbReference type="SAM" id="Phobius"/>
    </source>
</evidence>
<feature type="transmembrane region" description="Helical" evidence="2">
    <location>
        <begin position="290"/>
        <end position="312"/>
    </location>
</feature>
<keyword evidence="2" id="KW-0472">Membrane</keyword>
<feature type="transmembrane region" description="Helical" evidence="2">
    <location>
        <begin position="454"/>
        <end position="479"/>
    </location>
</feature>
<sequence>MTRRKTLAAVAVAFIALGCALAPASPAAAHPLGNFSVNHYHGLQLYPDRIEDLAVLDEAEIPTAQQKTAVDRDANGTVEAAEAADHAATTCAAMAEALHAETAGHALAWTVRTSNLTYSPGAASLVTGRTECHLSAQVDLGRAATITFEDTFRTDRVGWHEATAIGHGIGLRDSPLPRTSITDELRAYPDDLLSSPLNHRSARIETLGAGTTSSGEREFAIPAAGPISRSMTALGAQLNTITGADRLTPLAGVLAILLALLLGGAHAMLPGHGKTVMAAYIAGRRGTYRDAFTVGATVTATHTAGVLTAGLLLTTASSLAGESLLGWLGVLSGLLITGIGVSLLRSAIPARRKQQVARPQTLVLAAAAPAALTTGGADVATSHHHSVSHGHHHHDHGHHDHGHGHHHARGHGHHGHHGGPGRAGLFGMGIAGGIVPSPSALIVLLGAVALGRTWFGVLLVLAYGLGMAATLTLAGLLLVGLHQRLHRQIPARIGHWTTRLAVLTPILTATLVLVVGAVLTLRAVWPLLTPMT</sequence>
<keyword evidence="6" id="KW-1185">Reference proteome</keyword>
<keyword evidence="2" id="KW-0812">Transmembrane</keyword>
<feature type="transmembrane region" description="Helical" evidence="2">
    <location>
        <begin position="247"/>
        <end position="269"/>
    </location>
</feature>
<dbReference type="InterPro" id="IPR051224">
    <property type="entry name" value="NiCoT_RcnA"/>
</dbReference>
<proteinExistence type="predicted"/>
<name>A0ABS9N8B4_9ACTN</name>
<keyword evidence="3" id="KW-0732">Signal</keyword>
<evidence type="ECO:0000256" key="1">
    <source>
        <dbReference type="SAM" id="MobiDB-lite"/>
    </source>
</evidence>
<gene>
    <name evidence="5" type="ORF">NIE79_004643</name>
</gene>
<dbReference type="EMBL" id="JAKKFD010000044">
    <property type="protein sequence ID" value="MCG5446078.1"/>
    <property type="molecule type" value="Genomic_DNA"/>
</dbReference>
<feature type="domain" description="Urease accessory protein UreH-like transmembrane" evidence="4">
    <location>
        <begin position="420"/>
        <end position="490"/>
    </location>
</feature>
<dbReference type="Pfam" id="PF13386">
    <property type="entry name" value="DsbD_2"/>
    <property type="match status" value="1"/>
</dbReference>
<feature type="chain" id="PRO_5046505503" description="Urease accessory protein UreH-like transmembrane domain-containing protein" evidence="3">
    <location>
        <begin position="25"/>
        <end position="532"/>
    </location>
</feature>
<evidence type="ECO:0000313" key="6">
    <source>
        <dbReference type="Proteomes" id="UP001201629"/>
    </source>
</evidence>
<feature type="transmembrane region" description="Helical" evidence="2">
    <location>
        <begin position="500"/>
        <end position="525"/>
    </location>
</feature>
<feature type="signal peptide" evidence="3">
    <location>
        <begin position="1"/>
        <end position="24"/>
    </location>
</feature>
<evidence type="ECO:0000256" key="3">
    <source>
        <dbReference type="SAM" id="SignalP"/>
    </source>
</evidence>
<organism evidence="5 6">
    <name type="scientific">Micromonospora trifolii</name>
    <dbReference type="NCBI Taxonomy" id="2911208"/>
    <lineage>
        <taxon>Bacteria</taxon>
        <taxon>Bacillati</taxon>
        <taxon>Actinomycetota</taxon>
        <taxon>Actinomycetes</taxon>
        <taxon>Micromonosporales</taxon>
        <taxon>Micromonosporaceae</taxon>
        <taxon>Micromonospora</taxon>
    </lineage>
</organism>